<comment type="caution">
    <text evidence="4">The sequence shown here is derived from an EMBL/GenBank/DDBJ whole genome shotgun (WGS) entry which is preliminary data.</text>
</comment>
<protein>
    <submittedName>
        <fullName evidence="4">GNAT family acetyltransferase</fullName>
    </submittedName>
</protein>
<evidence type="ECO:0000259" key="3">
    <source>
        <dbReference type="PROSITE" id="PS51186"/>
    </source>
</evidence>
<evidence type="ECO:0000256" key="1">
    <source>
        <dbReference type="ARBA" id="ARBA00022679"/>
    </source>
</evidence>
<sequence length="146" mass="15930">MSISILPQIMLREAGPDDAAAVIGLWHAAGLTRPWNDPASDYTLAMDNPAACVFLAQMDGEPAGTIMVGYDGHRGWVYYLGVSPAFQRRGLGRALMHEAEAWLAARACPKLMLMVRHDNLATKAFYAALGYEPQAVETLGRRLDGR</sequence>
<evidence type="ECO:0000313" key="5">
    <source>
        <dbReference type="Proteomes" id="UP001187221"/>
    </source>
</evidence>
<dbReference type="EMBL" id="BTFW01000001">
    <property type="protein sequence ID" value="GMM61203.1"/>
    <property type="molecule type" value="Genomic_DNA"/>
</dbReference>
<dbReference type="RefSeq" id="WP_317974913.1">
    <property type="nucleotide sequence ID" value="NZ_BTFW01000001.1"/>
</dbReference>
<dbReference type="InterPro" id="IPR000182">
    <property type="entry name" value="GNAT_dom"/>
</dbReference>
<keyword evidence="5" id="KW-1185">Reference proteome</keyword>
<dbReference type="SUPFAM" id="SSF55729">
    <property type="entry name" value="Acyl-CoA N-acyltransferases (Nat)"/>
    <property type="match status" value="1"/>
</dbReference>
<dbReference type="Proteomes" id="UP001187221">
    <property type="component" value="Unassembled WGS sequence"/>
</dbReference>
<reference evidence="4 5" key="1">
    <citation type="submission" date="2023-06" db="EMBL/GenBank/DDBJ databases">
        <title>Draft genome sequence of Novosphingobium sp. strain IK01.</title>
        <authorList>
            <person name="Hatamoto M."/>
            <person name="Ikarashi T."/>
            <person name="Yamaguchi T."/>
        </authorList>
    </citation>
    <scope>NUCLEOTIDE SEQUENCE [LARGE SCALE GENOMIC DNA]</scope>
    <source>
        <strain evidence="4 5">IK01</strain>
    </source>
</reference>
<dbReference type="PROSITE" id="PS51186">
    <property type="entry name" value="GNAT"/>
    <property type="match status" value="1"/>
</dbReference>
<proteinExistence type="predicted"/>
<keyword evidence="1" id="KW-0808">Transferase</keyword>
<accession>A0ABQ6P7H2</accession>
<dbReference type="Pfam" id="PF00583">
    <property type="entry name" value="Acetyltransf_1"/>
    <property type="match status" value="1"/>
</dbReference>
<gene>
    <name evidence="4" type="ORF">NUTIK01_19800</name>
</gene>
<evidence type="ECO:0000313" key="4">
    <source>
        <dbReference type="EMBL" id="GMM61203.1"/>
    </source>
</evidence>
<dbReference type="PANTHER" id="PTHR43877">
    <property type="entry name" value="AMINOALKYLPHOSPHONATE N-ACETYLTRANSFERASE-RELATED-RELATED"/>
    <property type="match status" value="1"/>
</dbReference>
<organism evidence="4 5">
    <name type="scientific">Novosphingobium pituita</name>
    <dbReference type="NCBI Taxonomy" id="3056842"/>
    <lineage>
        <taxon>Bacteria</taxon>
        <taxon>Pseudomonadati</taxon>
        <taxon>Pseudomonadota</taxon>
        <taxon>Alphaproteobacteria</taxon>
        <taxon>Sphingomonadales</taxon>
        <taxon>Sphingomonadaceae</taxon>
        <taxon>Novosphingobium</taxon>
    </lineage>
</organism>
<dbReference type="CDD" id="cd04301">
    <property type="entry name" value="NAT_SF"/>
    <property type="match status" value="1"/>
</dbReference>
<dbReference type="NCBIfam" id="NF002959">
    <property type="entry name" value="PRK03624.1"/>
    <property type="match status" value="1"/>
</dbReference>
<dbReference type="Gene3D" id="3.40.630.30">
    <property type="match status" value="1"/>
</dbReference>
<feature type="domain" description="N-acetyltransferase" evidence="3">
    <location>
        <begin position="9"/>
        <end position="146"/>
    </location>
</feature>
<keyword evidence="2" id="KW-0012">Acyltransferase</keyword>
<evidence type="ECO:0000256" key="2">
    <source>
        <dbReference type="ARBA" id="ARBA00023315"/>
    </source>
</evidence>
<dbReference type="InterPro" id="IPR016181">
    <property type="entry name" value="Acyl_CoA_acyltransferase"/>
</dbReference>
<name>A0ABQ6P7H2_9SPHN</name>
<dbReference type="InterPro" id="IPR050832">
    <property type="entry name" value="Bact_Acetyltransf"/>
</dbReference>